<reference evidence="3" key="2">
    <citation type="submission" date="2021-04" db="EMBL/GenBank/DDBJ databases">
        <authorList>
            <person name="Gilroy R."/>
        </authorList>
    </citation>
    <scope>NUCLEOTIDE SEQUENCE</scope>
    <source>
        <strain evidence="3">ChiHjej8B7-3636</strain>
    </source>
</reference>
<reference evidence="3" key="1">
    <citation type="journal article" date="2021" name="PeerJ">
        <title>Extensive microbial diversity within the chicken gut microbiome revealed by metagenomics and culture.</title>
        <authorList>
            <person name="Gilroy R."/>
            <person name="Ravi A."/>
            <person name="Getino M."/>
            <person name="Pursley I."/>
            <person name="Horton D.L."/>
            <person name="Alikhan N.F."/>
            <person name="Baker D."/>
            <person name="Gharbi K."/>
            <person name="Hall N."/>
            <person name="Watson M."/>
            <person name="Adriaenssens E.M."/>
            <person name="Foster-Nyarko E."/>
            <person name="Jarju S."/>
            <person name="Secka A."/>
            <person name="Antonio M."/>
            <person name="Oren A."/>
            <person name="Chaudhuri R.R."/>
            <person name="La Ragione R."/>
            <person name="Hildebrand F."/>
            <person name="Pallen M.J."/>
        </authorList>
    </citation>
    <scope>NUCLEOTIDE SEQUENCE</scope>
    <source>
        <strain evidence="3">ChiHjej8B7-3636</strain>
    </source>
</reference>
<gene>
    <name evidence="3" type="ORF">H9800_07540</name>
</gene>
<proteinExistence type="predicted"/>
<feature type="transmembrane region" description="Helical" evidence="2">
    <location>
        <begin position="58"/>
        <end position="77"/>
    </location>
</feature>
<keyword evidence="2" id="KW-1133">Transmembrane helix</keyword>
<protein>
    <submittedName>
        <fullName evidence="3">Uncharacterized protein</fullName>
    </submittedName>
</protein>
<feature type="transmembrane region" description="Helical" evidence="2">
    <location>
        <begin position="12"/>
        <end position="38"/>
    </location>
</feature>
<feature type="region of interest" description="Disordered" evidence="1">
    <location>
        <begin position="82"/>
        <end position="101"/>
    </location>
</feature>
<sequence length="101" mass="10476">MSTDTRPSIRWGGIIFGALFALAAGTGLLIALDSGILAIVRDRARPIAFGIEPSTVPFVLAIGVGLLIAIIAAVALLRRSRTRNRDAGPAPSTGDAGRRAR</sequence>
<comment type="caution">
    <text evidence="3">The sequence shown here is derived from an EMBL/GenBank/DDBJ whole genome shotgun (WGS) entry which is preliminary data.</text>
</comment>
<keyword evidence="2" id="KW-0812">Transmembrane</keyword>
<name>A0A9D2H525_9MICO</name>
<dbReference type="Proteomes" id="UP000824220">
    <property type="component" value="Unassembled WGS sequence"/>
</dbReference>
<evidence type="ECO:0000313" key="4">
    <source>
        <dbReference type="Proteomes" id="UP000824220"/>
    </source>
</evidence>
<dbReference type="EMBL" id="DXAM01000105">
    <property type="protein sequence ID" value="HJA04703.1"/>
    <property type="molecule type" value="Genomic_DNA"/>
</dbReference>
<dbReference type="AlphaFoldDB" id="A0A9D2H525"/>
<evidence type="ECO:0000313" key="3">
    <source>
        <dbReference type="EMBL" id="HJA04703.1"/>
    </source>
</evidence>
<evidence type="ECO:0000256" key="2">
    <source>
        <dbReference type="SAM" id="Phobius"/>
    </source>
</evidence>
<accession>A0A9D2H525</accession>
<evidence type="ECO:0000256" key="1">
    <source>
        <dbReference type="SAM" id="MobiDB-lite"/>
    </source>
</evidence>
<organism evidence="3 4">
    <name type="scientific">Candidatus Microbacterium stercoravium</name>
    <dbReference type="NCBI Taxonomy" id="2838697"/>
    <lineage>
        <taxon>Bacteria</taxon>
        <taxon>Bacillati</taxon>
        <taxon>Actinomycetota</taxon>
        <taxon>Actinomycetes</taxon>
        <taxon>Micrococcales</taxon>
        <taxon>Microbacteriaceae</taxon>
        <taxon>Microbacterium</taxon>
    </lineage>
</organism>
<keyword evidence="2" id="KW-0472">Membrane</keyword>